<evidence type="ECO:0000256" key="8">
    <source>
        <dbReference type="ARBA" id="ARBA00023229"/>
    </source>
</evidence>
<organism evidence="12 13">
    <name type="scientific">Paradesertivirga mongoliensis</name>
    <dbReference type="NCBI Taxonomy" id="2100740"/>
    <lineage>
        <taxon>Bacteria</taxon>
        <taxon>Pseudomonadati</taxon>
        <taxon>Bacteroidota</taxon>
        <taxon>Sphingobacteriia</taxon>
        <taxon>Sphingobacteriales</taxon>
        <taxon>Sphingobacteriaceae</taxon>
        <taxon>Paradesertivirga</taxon>
    </lineage>
</organism>
<keyword evidence="6" id="KW-0460">Magnesium</keyword>
<sequence length="173" mass="19929">MKKVILVDEEDVEIGSMEKLEAHERGLLHRAFSIFIMNDRKEMLLQKRANSKYHSPGLWTNACCSHPAPGETVLTAANHRLKEELGFNCVLTEIGSFSYKTSFSNNLTEHEFDHVLLGIYNGGIQPDPNEVQDYKWVSVQELDADLTVNRDNYTFWFHIAYPILQHHLEVRNA</sequence>
<evidence type="ECO:0000256" key="6">
    <source>
        <dbReference type="ARBA" id="ARBA00022842"/>
    </source>
</evidence>
<reference evidence="13" key="1">
    <citation type="journal article" date="2019" name="Int. J. Syst. Evol. Microbiol.">
        <title>The Global Catalogue of Microorganisms (GCM) 10K type strain sequencing project: providing services to taxonomists for standard genome sequencing and annotation.</title>
        <authorList>
            <consortium name="The Broad Institute Genomics Platform"/>
            <consortium name="The Broad Institute Genome Sequencing Center for Infectious Disease"/>
            <person name="Wu L."/>
            <person name="Ma J."/>
        </authorList>
    </citation>
    <scope>NUCLEOTIDE SEQUENCE [LARGE SCALE GENOMIC DNA]</scope>
    <source>
        <strain evidence="13">KCTC 42217</strain>
    </source>
</reference>
<dbReference type="InterPro" id="IPR011876">
    <property type="entry name" value="IsopentenylPP_isomerase_typ1"/>
</dbReference>
<name>A0ABW4ZID3_9SPHI</name>
<accession>A0ABW4ZID3</accession>
<keyword evidence="7" id="KW-0464">Manganese</keyword>
<dbReference type="PROSITE" id="PS51462">
    <property type="entry name" value="NUDIX"/>
    <property type="match status" value="1"/>
</dbReference>
<dbReference type="Pfam" id="PF00293">
    <property type="entry name" value="NUDIX"/>
    <property type="match status" value="1"/>
</dbReference>
<dbReference type="RefSeq" id="WP_255898685.1">
    <property type="nucleotide sequence ID" value="NZ_JAFMZO010000001.1"/>
</dbReference>
<evidence type="ECO:0000313" key="12">
    <source>
        <dbReference type="EMBL" id="MFD2161723.1"/>
    </source>
</evidence>
<evidence type="ECO:0000256" key="2">
    <source>
        <dbReference type="ARBA" id="ARBA00007579"/>
    </source>
</evidence>
<protein>
    <recommendedName>
        <fullName evidence="3 10">Isopentenyl-diphosphate delta-isomerase</fullName>
        <ecNumber evidence="3 10">5.3.3.2</ecNumber>
    </recommendedName>
</protein>
<dbReference type="Gene3D" id="3.90.79.10">
    <property type="entry name" value="Nucleoside Triphosphate Pyrophosphohydrolase"/>
    <property type="match status" value="1"/>
</dbReference>
<gene>
    <name evidence="12" type="primary">idi</name>
    <name evidence="12" type="ORF">ACFSJU_04915</name>
</gene>
<evidence type="ECO:0000256" key="5">
    <source>
        <dbReference type="ARBA" id="ARBA00022723"/>
    </source>
</evidence>
<dbReference type="PANTHER" id="PTHR10885:SF0">
    <property type="entry name" value="ISOPENTENYL-DIPHOSPHATE DELTA-ISOMERASE"/>
    <property type="match status" value="1"/>
</dbReference>
<keyword evidence="8" id="KW-0414">Isoprene biosynthesis</keyword>
<evidence type="ECO:0000256" key="1">
    <source>
        <dbReference type="ARBA" id="ARBA00004826"/>
    </source>
</evidence>
<dbReference type="EMBL" id="JBHUHZ010000001">
    <property type="protein sequence ID" value="MFD2161723.1"/>
    <property type="molecule type" value="Genomic_DNA"/>
</dbReference>
<evidence type="ECO:0000256" key="4">
    <source>
        <dbReference type="ARBA" id="ARBA00022490"/>
    </source>
</evidence>
<dbReference type="Proteomes" id="UP001597387">
    <property type="component" value="Unassembled WGS sequence"/>
</dbReference>
<evidence type="ECO:0000256" key="7">
    <source>
        <dbReference type="ARBA" id="ARBA00023211"/>
    </source>
</evidence>
<evidence type="ECO:0000259" key="11">
    <source>
        <dbReference type="PROSITE" id="PS51462"/>
    </source>
</evidence>
<keyword evidence="9 12" id="KW-0413">Isomerase</keyword>
<evidence type="ECO:0000256" key="9">
    <source>
        <dbReference type="ARBA" id="ARBA00023235"/>
    </source>
</evidence>
<dbReference type="CDD" id="cd02885">
    <property type="entry name" value="NUDIX_IPP_Isomerase"/>
    <property type="match status" value="1"/>
</dbReference>
<keyword evidence="13" id="KW-1185">Reference proteome</keyword>
<proteinExistence type="inferred from homology"/>
<dbReference type="PANTHER" id="PTHR10885">
    <property type="entry name" value="ISOPENTENYL-DIPHOSPHATE DELTA-ISOMERASE"/>
    <property type="match status" value="1"/>
</dbReference>
<dbReference type="InterPro" id="IPR000086">
    <property type="entry name" value="NUDIX_hydrolase_dom"/>
</dbReference>
<dbReference type="EC" id="5.3.3.2" evidence="3 10"/>
<dbReference type="NCBIfam" id="TIGR02150">
    <property type="entry name" value="IPP_isom_1"/>
    <property type="match status" value="1"/>
</dbReference>
<dbReference type="InterPro" id="IPR056375">
    <property type="entry name" value="Idi_bact"/>
</dbReference>
<dbReference type="PIRSF" id="PIRSF018427">
    <property type="entry name" value="Isopntndiph_ism"/>
    <property type="match status" value="1"/>
</dbReference>
<dbReference type="HAMAP" id="MF_00202">
    <property type="entry name" value="Idi"/>
    <property type="match status" value="1"/>
</dbReference>
<comment type="pathway">
    <text evidence="1">Isoprenoid biosynthesis; dimethylallyl diphosphate biosynthesis; dimethylallyl diphosphate from isopentenyl diphosphate: step 1/1.</text>
</comment>
<comment type="caution">
    <text evidence="12">The sequence shown here is derived from an EMBL/GenBank/DDBJ whole genome shotgun (WGS) entry which is preliminary data.</text>
</comment>
<evidence type="ECO:0000256" key="10">
    <source>
        <dbReference type="NCBIfam" id="TIGR02150"/>
    </source>
</evidence>
<dbReference type="SUPFAM" id="SSF55811">
    <property type="entry name" value="Nudix"/>
    <property type="match status" value="1"/>
</dbReference>
<feature type="domain" description="Nudix hydrolase" evidence="11">
    <location>
        <begin position="27"/>
        <end position="159"/>
    </location>
</feature>
<comment type="similarity">
    <text evidence="2">Belongs to the IPP isomerase type 1 family.</text>
</comment>
<dbReference type="NCBIfam" id="NF002995">
    <property type="entry name" value="PRK03759.1"/>
    <property type="match status" value="1"/>
</dbReference>
<evidence type="ECO:0000313" key="13">
    <source>
        <dbReference type="Proteomes" id="UP001597387"/>
    </source>
</evidence>
<keyword evidence="5" id="KW-0479">Metal-binding</keyword>
<evidence type="ECO:0000256" key="3">
    <source>
        <dbReference type="ARBA" id="ARBA00012057"/>
    </source>
</evidence>
<dbReference type="InterPro" id="IPR015797">
    <property type="entry name" value="NUDIX_hydrolase-like_dom_sf"/>
</dbReference>
<dbReference type="GO" id="GO:0004452">
    <property type="term" value="F:isopentenyl-diphosphate delta-isomerase activity"/>
    <property type="evidence" value="ECO:0007669"/>
    <property type="project" value="UniProtKB-EC"/>
</dbReference>
<keyword evidence="4" id="KW-0963">Cytoplasm</keyword>